<keyword evidence="1" id="KW-0812">Transmembrane</keyword>
<proteinExistence type="predicted"/>
<evidence type="ECO:0000313" key="3">
    <source>
        <dbReference type="Proteomes" id="UP001290455"/>
    </source>
</evidence>
<comment type="caution">
    <text evidence="2">The sequence shown here is derived from an EMBL/GenBank/DDBJ whole genome shotgun (WGS) entry which is preliminary data.</text>
</comment>
<gene>
    <name evidence="2" type="ORF">SM124_17895</name>
</gene>
<feature type="transmembrane region" description="Helical" evidence="1">
    <location>
        <begin position="65"/>
        <end position="85"/>
    </location>
</feature>
<keyword evidence="3" id="KW-1185">Reference proteome</keyword>
<feature type="transmembrane region" description="Helical" evidence="1">
    <location>
        <begin position="138"/>
        <end position="163"/>
    </location>
</feature>
<dbReference type="EMBL" id="JAXOFX010000014">
    <property type="protein sequence ID" value="MDZ5473592.1"/>
    <property type="molecule type" value="Genomic_DNA"/>
</dbReference>
<accession>A0ABU5J2E2</accession>
<dbReference type="Proteomes" id="UP001290455">
    <property type="component" value="Unassembled WGS sequence"/>
</dbReference>
<reference evidence="2 3" key="1">
    <citation type="submission" date="2023-11" db="EMBL/GenBank/DDBJ databases">
        <title>Bacillus jintuensis, isolated from a mudflat on the Beibu Gulf coast.</title>
        <authorList>
            <person name="Li M."/>
        </authorList>
    </citation>
    <scope>NUCLEOTIDE SEQUENCE [LARGE SCALE GENOMIC DNA]</scope>
    <source>
        <strain evidence="2 3">31A1R</strain>
    </source>
</reference>
<feature type="transmembrane region" description="Helical" evidence="1">
    <location>
        <begin position="97"/>
        <end position="118"/>
    </location>
</feature>
<keyword evidence="1" id="KW-1133">Transmembrane helix</keyword>
<organism evidence="2 3">
    <name type="scientific">Robertmurraya mangrovi</name>
    <dbReference type="NCBI Taxonomy" id="3098077"/>
    <lineage>
        <taxon>Bacteria</taxon>
        <taxon>Bacillati</taxon>
        <taxon>Bacillota</taxon>
        <taxon>Bacilli</taxon>
        <taxon>Bacillales</taxon>
        <taxon>Bacillaceae</taxon>
        <taxon>Robertmurraya</taxon>
    </lineage>
</organism>
<feature type="transmembrane region" description="Helical" evidence="1">
    <location>
        <begin position="220"/>
        <end position="240"/>
    </location>
</feature>
<feature type="transmembrane region" description="Helical" evidence="1">
    <location>
        <begin position="21"/>
        <end position="45"/>
    </location>
</feature>
<sequence length="279" mass="32103">MKISELKMEDFSKVSSSFGANHIGAIFAGGGLLNLILSVIATFIIFANAEEMSVYDKETTAMAYWWLFMLCVSIIQFLMGIIFGGKFTRYKFMKFQSIVAAIFVFLSPLVLHGFYQILLYDNLIHSVWHLSSLESMQMFRLLGLFVIVLGVVIAVYSVIYGFIRAKHGHLRESGKGTFNAKPYVWKLSLILTFIVLIFPLLLRILGFLVVIFASNSFYEFTVVLFAHYHYYMGLAFLLLYQIPLSMVLRDYVLVVYTRFKFPAMYDYEKAILKRLSKSK</sequence>
<evidence type="ECO:0000313" key="2">
    <source>
        <dbReference type="EMBL" id="MDZ5473592.1"/>
    </source>
</evidence>
<name>A0ABU5J2E2_9BACI</name>
<evidence type="ECO:0000256" key="1">
    <source>
        <dbReference type="SAM" id="Phobius"/>
    </source>
</evidence>
<keyword evidence="1" id="KW-0472">Membrane</keyword>
<dbReference type="RefSeq" id="WP_322447881.1">
    <property type="nucleotide sequence ID" value="NZ_JAXOFX010000014.1"/>
</dbReference>
<protein>
    <submittedName>
        <fullName evidence="2">Uncharacterized protein</fullName>
    </submittedName>
</protein>
<feature type="transmembrane region" description="Helical" evidence="1">
    <location>
        <begin position="184"/>
        <end position="214"/>
    </location>
</feature>